<sequence length="102" mass="11358">MDEDFAFVANALAHEKRLKVLEWLKDPEAHFPPQVDGDLVKDGVCSGFIADKLGVSAPTASAHLALLRDAGLIVPKRIKKWTFYKRDEEAIQKMAKRVAAEL</sequence>
<accession>A0ABQ5UTH0</accession>
<feature type="domain" description="HTH arsR-type" evidence="4">
    <location>
        <begin position="1"/>
        <end position="102"/>
    </location>
</feature>
<dbReference type="InterPro" id="IPR051081">
    <property type="entry name" value="HTH_MetalResp_TranReg"/>
</dbReference>
<evidence type="ECO:0000256" key="2">
    <source>
        <dbReference type="ARBA" id="ARBA00023125"/>
    </source>
</evidence>
<evidence type="ECO:0000256" key="3">
    <source>
        <dbReference type="ARBA" id="ARBA00023163"/>
    </source>
</evidence>
<evidence type="ECO:0000259" key="4">
    <source>
        <dbReference type="PROSITE" id="PS50987"/>
    </source>
</evidence>
<evidence type="ECO:0000313" key="5">
    <source>
        <dbReference type="EMBL" id="GLQ18585.1"/>
    </source>
</evidence>
<proteinExistence type="predicted"/>
<dbReference type="PROSITE" id="PS50987">
    <property type="entry name" value="HTH_ARSR_2"/>
    <property type="match status" value="1"/>
</dbReference>
<evidence type="ECO:0000313" key="6">
    <source>
        <dbReference type="Proteomes" id="UP001161405"/>
    </source>
</evidence>
<organism evidence="5 6">
    <name type="scientific">Maritalea porphyrae</name>
    <dbReference type="NCBI Taxonomy" id="880732"/>
    <lineage>
        <taxon>Bacteria</taxon>
        <taxon>Pseudomonadati</taxon>
        <taxon>Pseudomonadota</taxon>
        <taxon>Alphaproteobacteria</taxon>
        <taxon>Hyphomicrobiales</taxon>
        <taxon>Devosiaceae</taxon>
        <taxon>Maritalea</taxon>
    </lineage>
</organism>
<dbReference type="SUPFAM" id="SSF46785">
    <property type="entry name" value="Winged helix' DNA-binding domain"/>
    <property type="match status" value="1"/>
</dbReference>
<gene>
    <name evidence="5" type="ORF">GCM10007879_28340</name>
</gene>
<evidence type="ECO:0000256" key="1">
    <source>
        <dbReference type="ARBA" id="ARBA00023015"/>
    </source>
</evidence>
<dbReference type="Pfam" id="PF01022">
    <property type="entry name" value="HTH_5"/>
    <property type="match status" value="1"/>
</dbReference>
<dbReference type="Gene3D" id="1.10.10.10">
    <property type="entry name" value="Winged helix-like DNA-binding domain superfamily/Winged helix DNA-binding domain"/>
    <property type="match status" value="1"/>
</dbReference>
<dbReference type="InterPro" id="IPR036390">
    <property type="entry name" value="WH_DNA-bd_sf"/>
</dbReference>
<keyword evidence="3" id="KW-0804">Transcription</keyword>
<dbReference type="PANTHER" id="PTHR33154:SF32">
    <property type="entry name" value="TRANSCRIPTIONAL REGULATORY PROTEIN"/>
    <property type="match status" value="1"/>
</dbReference>
<dbReference type="EMBL" id="BSNI01000002">
    <property type="protein sequence ID" value="GLQ18585.1"/>
    <property type="molecule type" value="Genomic_DNA"/>
</dbReference>
<reference evidence="5" key="1">
    <citation type="journal article" date="2014" name="Int. J. Syst. Evol. Microbiol.">
        <title>Complete genome of a new Firmicutes species belonging to the dominant human colonic microbiota ('Ruminococcus bicirculans') reveals two chromosomes and a selective capacity to utilize plant glucans.</title>
        <authorList>
            <consortium name="NISC Comparative Sequencing Program"/>
            <person name="Wegmann U."/>
            <person name="Louis P."/>
            <person name="Goesmann A."/>
            <person name="Henrissat B."/>
            <person name="Duncan S.H."/>
            <person name="Flint H.J."/>
        </authorList>
    </citation>
    <scope>NUCLEOTIDE SEQUENCE</scope>
    <source>
        <strain evidence="5">NBRC 107169</strain>
    </source>
</reference>
<dbReference type="InterPro" id="IPR001845">
    <property type="entry name" value="HTH_ArsR_DNA-bd_dom"/>
</dbReference>
<dbReference type="SMART" id="SM00418">
    <property type="entry name" value="HTH_ARSR"/>
    <property type="match status" value="1"/>
</dbReference>
<dbReference type="Proteomes" id="UP001161405">
    <property type="component" value="Unassembled WGS sequence"/>
</dbReference>
<dbReference type="PANTHER" id="PTHR33154">
    <property type="entry name" value="TRANSCRIPTIONAL REGULATOR, ARSR FAMILY"/>
    <property type="match status" value="1"/>
</dbReference>
<dbReference type="CDD" id="cd00090">
    <property type="entry name" value="HTH_ARSR"/>
    <property type="match status" value="1"/>
</dbReference>
<keyword evidence="2" id="KW-0238">DNA-binding</keyword>
<dbReference type="InterPro" id="IPR036388">
    <property type="entry name" value="WH-like_DNA-bd_sf"/>
</dbReference>
<dbReference type="InterPro" id="IPR011991">
    <property type="entry name" value="ArsR-like_HTH"/>
</dbReference>
<comment type="caution">
    <text evidence="5">The sequence shown here is derived from an EMBL/GenBank/DDBJ whole genome shotgun (WGS) entry which is preliminary data.</text>
</comment>
<keyword evidence="6" id="KW-1185">Reference proteome</keyword>
<dbReference type="RefSeq" id="WP_284365610.1">
    <property type="nucleotide sequence ID" value="NZ_BSNI01000002.1"/>
</dbReference>
<keyword evidence="1" id="KW-0805">Transcription regulation</keyword>
<protein>
    <submittedName>
        <fullName evidence="5">Transcriptional regulator</fullName>
    </submittedName>
</protein>
<reference evidence="5" key="2">
    <citation type="submission" date="2023-01" db="EMBL/GenBank/DDBJ databases">
        <title>Draft genome sequence of Maritalea porphyrae strain NBRC 107169.</title>
        <authorList>
            <person name="Sun Q."/>
            <person name="Mori K."/>
        </authorList>
    </citation>
    <scope>NUCLEOTIDE SEQUENCE</scope>
    <source>
        <strain evidence="5">NBRC 107169</strain>
    </source>
</reference>
<name>A0ABQ5UTH0_9HYPH</name>